<dbReference type="EMBL" id="BNCO01000037">
    <property type="protein sequence ID" value="GIL59949.1"/>
    <property type="molecule type" value="Genomic_DNA"/>
</dbReference>
<comment type="caution">
    <text evidence="9">The sequence shown here is derived from an EMBL/GenBank/DDBJ whole genome shotgun (WGS) entry which is preliminary data.</text>
</comment>
<evidence type="ECO:0000256" key="2">
    <source>
        <dbReference type="ARBA" id="ARBA00022617"/>
    </source>
</evidence>
<dbReference type="Pfam" id="PF01127">
    <property type="entry name" value="Sdh_cyt"/>
    <property type="match status" value="1"/>
</dbReference>
<gene>
    <name evidence="9" type="ORF">Vafri_14609</name>
</gene>
<keyword evidence="2" id="KW-0349">Heme</keyword>
<keyword evidence="7 8" id="KW-0472">Membrane</keyword>
<evidence type="ECO:0000256" key="1">
    <source>
        <dbReference type="ARBA" id="ARBA00004370"/>
    </source>
</evidence>
<proteinExistence type="predicted"/>
<dbReference type="GO" id="GO:0016020">
    <property type="term" value="C:membrane"/>
    <property type="evidence" value="ECO:0007669"/>
    <property type="project" value="UniProtKB-SubCell"/>
</dbReference>
<evidence type="ECO:0000256" key="8">
    <source>
        <dbReference type="SAM" id="Phobius"/>
    </source>
</evidence>
<comment type="subcellular location">
    <subcellularLocation>
        <location evidence="1">Membrane</location>
    </subcellularLocation>
</comment>
<evidence type="ECO:0000313" key="9">
    <source>
        <dbReference type="EMBL" id="GIL59949.1"/>
    </source>
</evidence>
<dbReference type="InterPro" id="IPR034804">
    <property type="entry name" value="SQR/QFR_C/D"/>
</dbReference>
<evidence type="ECO:0000256" key="6">
    <source>
        <dbReference type="ARBA" id="ARBA00023004"/>
    </source>
</evidence>
<dbReference type="GO" id="GO:0006099">
    <property type="term" value="P:tricarboxylic acid cycle"/>
    <property type="evidence" value="ECO:0007669"/>
    <property type="project" value="InterPro"/>
</dbReference>
<evidence type="ECO:0000256" key="5">
    <source>
        <dbReference type="ARBA" id="ARBA00022989"/>
    </source>
</evidence>
<protein>
    <recommendedName>
        <fullName evidence="11">Succinate dehydrogenase subunit b560</fullName>
    </recommendedName>
</protein>
<evidence type="ECO:0000313" key="10">
    <source>
        <dbReference type="Proteomes" id="UP000747399"/>
    </source>
</evidence>
<dbReference type="InterPro" id="IPR000701">
    <property type="entry name" value="SuccDH_FuR_B_TM-su"/>
</dbReference>
<feature type="transmembrane region" description="Helical" evidence="8">
    <location>
        <begin position="163"/>
        <end position="185"/>
    </location>
</feature>
<dbReference type="GO" id="GO:0009055">
    <property type="term" value="F:electron transfer activity"/>
    <property type="evidence" value="ECO:0007669"/>
    <property type="project" value="InterPro"/>
</dbReference>
<dbReference type="PANTHER" id="PTHR10978">
    <property type="entry name" value="SUCCINATE DEHYDROGENASE CYTOCHROME B560 SUBUNIT"/>
    <property type="match status" value="1"/>
</dbReference>
<reference evidence="9" key="1">
    <citation type="journal article" date="2021" name="Proc. Natl. Acad. Sci. U.S.A.">
        <title>Three genomes in the algal genus Volvox reveal the fate of a haploid sex-determining region after a transition to homothallism.</title>
        <authorList>
            <person name="Yamamoto K."/>
            <person name="Hamaji T."/>
            <person name="Kawai-Toyooka H."/>
            <person name="Matsuzaki R."/>
            <person name="Takahashi F."/>
            <person name="Nishimura Y."/>
            <person name="Kawachi M."/>
            <person name="Noguchi H."/>
            <person name="Minakuchi Y."/>
            <person name="Umen J.G."/>
            <person name="Toyoda A."/>
            <person name="Nozaki H."/>
        </authorList>
    </citation>
    <scope>NUCLEOTIDE SEQUENCE</scope>
    <source>
        <strain evidence="9">NIES-3780</strain>
    </source>
</reference>
<evidence type="ECO:0000256" key="7">
    <source>
        <dbReference type="ARBA" id="ARBA00023136"/>
    </source>
</evidence>
<dbReference type="CDD" id="cd03499">
    <property type="entry name" value="SQR_TypeC_SdhC"/>
    <property type="match status" value="1"/>
</dbReference>
<dbReference type="PANTHER" id="PTHR10978:SF5">
    <property type="entry name" value="SUCCINATE DEHYDROGENASE CYTOCHROME B560 SUBUNIT, MITOCHONDRIAL"/>
    <property type="match status" value="1"/>
</dbReference>
<evidence type="ECO:0000256" key="3">
    <source>
        <dbReference type="ARBA" id="ARBA00022692"/>
    </source>
</evidence>
<dbReference type="InterPro" id="IPR014314">
    <property type="entry name" value="Succ_DH_cytb556"/>
</dbReference>
<dbReference type="GO" id="GO:0006121">
    <property type="term" value="P:mitochondrial electron transport, succinate to ubiquinone"/>
    <property type="evidence" value="ECO:0007669"/>
    <property type="project" value="TreeGrafter"/>
</dbReference>
<dbReference type="GO" id="GO:0046872">
    <property type="term" value="F:metal ion binding"/>
    <property type="evidence" value="ECO:0007669"/>
    <property type="project" value="UniProtKB-KW"/>
</dbReference>
<keyword evidence="5 8" id="KW-1133">Transmembrane helix</keyword>
<feature type="non-terminal residue" evidence="9">
    <location>
        <position position="234"/>
    </location>
</feature>
<keyword evidence="3 8" id="KW-0812">Transmembrane</keyword>
<keyword evidence="10" id="KW-1185">Reference proteome</keyword>
<dbReference type="Proteomes" id="UP000747399">
    <property type="component" value="Unassembled WGS sequence"/>
</dbReference>
<keyword evidence="6" id="KW-0408">Iron</keyword>
<dbReference type="SUPFAM" id="SSF81343">
    <property type="entry name" value="Fumarate reductase respiratory complex transmembrane subunits"/>
    <property type="match status" value="1"/>
</dbReference>
<evidence type="ECO:0008006" key="11">
    <source>
        <dbReference type="Google" id="ProtNLM"/>
    </source>
</evidence>
<accession>A0A8J4F6Y8</accession>
<organism evidence="9 10">
    <name type="scientific">Volvox africanus</name>
    <dbReference type="NCBI Taxonomy" id="51714"/>
    <lineage>
        <taxon>Eukaryota</taxon>
        <taxon>Viridiplantae</taxon>
        <taxon>Chlorophyta</taxon>
        <taxon>core chlorophytes</taxon>
        <taxon>Chlorophyceae</taxon>
        <taxon>CS clade</taxon>
        <taxon>Chlamydomonadales</taxon>
        <taxon>Volvocaceae</taxon>
        <taxon>Volvox</taxon>
    </lineage>
</organism>
<sequence>ITSCKPILSDVALLPSKLPSEVPADGLSVSTKMNQTKNALALLRNPCPKGVLQQLLASTSFGSQQFRHIGGDKIPEYWGKPSAYTEGTDFLGTPKNHLDLIKKRPLSPDVLEIDNKSLHYKFPLGALSSIANRVTGVAMSVGFAGAGILALRGSLDGVVTSLAGNFVIAFPLKFLVSYVIIYHYLGGLRHFVWDLHKIGNNADRTSLLEVPKVEISSKTLLGASAVISFICALL</sequence>
<feature type="transmembrane region" description="Helical" evidence="8">
    <location>
        <begin position="130"/>
        <end position="151"/>
    </location>
</feature>
<dbReference type="Gene3D" id="1.20.1300.10">
    <property type="entry name" value="Fumarate reductase/succinate dehydrogenase, transmembrane subunit"/>
    <property type="match status" value="1"/>
</dbReference>
<name>A0A8J4F6Y8_9CHLO</name>
<keyword evidence="4" id="KW-0479">Metal-binding</keyword>
<dbReference type="GO" id="GO:0005739">
    <property type="term" value="C:mitochondrion"/>
    <property type="evidence" value="ECO:0007669"/>
    <property type="project" value="GOC"/>
</dbReference>
<dbReference type="AlphaFoldDB" id="A0A8J4F6Y8"/>
<evidence type="ECO:0000256" key="4">
    <source>
        <dbReference type="ARBA" id="ARBA00022723"/>
    </source>
</evidence>